<keyword evidence="1" id="KW-1133">Transmembrane helix</keyword>
<evidence type="ECO:0000313" key="5">
    <source>
        <dbReference type="Proteomes" id="UP000225608"/>
    </source>
</evidence>
<dbReference type="NCBIfam" id="TIGR04226">
    <property type="entry name" value="RrgB_K2N_iso_D2"/>
    <property type="match status" value="1"/>
</dbReference>
<name>A0A2D1TZI1_9ACTN</name>
<reference evidence="4 5" key="1">
    <citation type="submission" date="2017-10" db="EMBL/GenBank/DDBJ databases">
        <title>Complete genome sequence of Collinsella aerofaciens isolated from the gut of a healthy adult Indian.</title>
        <authorList>
            <person name="Bag S."/>
            <person name="Ghosh T.S."/>
            <person name="Das B."/>
        </authorList>
    </citation>
    <scope>NUCLEOTIDE SEQUENCE [LARGE SCALE GENOMIC DNA]</scope>
    <source>
        <strain evidence="5">indica</strain>
    </source>
</reference>
<evidence type="ECO:0000313" key="4">
    <source>
        <dbReference type="EMBL" id="ATP54749.1"/>
    </source>
</evidence>
<dbReference type="Gene3D" id="2.60.40.10">
    <property type="entry name" value="Immunoglobulins"/>
    <property type="match status" value="1"/>
</dbReference>
<gene>
    <name evidence="4" type="ORF">CSV91_09535</name>
</gene>
<dbReference type="EMBL" id="CP024160">
    <property type="protein sequence ID" value="ATP54749.1"/>
    <property type="molecule type" value="Genomic_DNA"/>
</dbReference>
<dbReference type="GO" id="GO:0005975">
    <property type="term" value="P:carbohydrate metabolic process"/>
    <property type="evidence" value="ECO:0007669"/>
    <property type="project" value="UniProtKB-ARBA"/>
</dbReference>
<proteinExistence type="predicted"/>
<evidence type="ECO:0000256" key="2">
    <source>
        <dbReference type="SAM" id="SignalP"/>
    </source>
</evidence>
<evidence type="ECO:0000256" key="1">
    <source>
        <dbReference type="SAM" id="Phobius"/>
    </source>
</evidence>
<protein>
    <recommendedName>
        <fullName evidence="3">SpaA-like prealbumin fold domain-containing protein</fullName>
    </recommendedName>
</protein>
<feature type="domain" description="SpaA-like prealbumin fold" evidence="3">
    <location>
        <begin position="386"/>
        <end position="474"/>
    </location>
</feature>
<dbReference type="InterPro" id="IPR041033">
    <property type="entry name" value="SpaA_PFL_dom_1"/>
</dbReference>
<keyword evidence="2" id="KW-0732">Signal</keyword>
<dbReference type="Proteomes" id="UP000225608">
    <property type="component" value="Chromosome"/>
</dbReference>
<keyword evidence="1" id="KW-0472">Membrane</keyword>
<dbReference type="KEGG" id="caer:CSV91_09535"/>
<keyword evidence="1" id="KW-0812">Transmembrane</keyword>
<feature type="signal peptide" evidence="2">
    <location>
        <begin position="1"/>
        <end position="39"/>
    </location>
</feature>
<dbReference type="Gene3D" id="2.60.40.740">
    <property type="match status" value="1"/>
</dbReference>
<organism evidence="4 5">
    <name type="scientific">Collinsella aerofaciens</name>
    <dbReference type="NCBI Taxonomy" id="74426"/>
    <lineage>
        <taxon>Bacteria</taxon>
        <taxon>Bacillati</taxon>
        <taxon>Actinomycetota</taxon>
        <taxon>Coriobacteriia</taxon>
        <taxon>Coriobacteriales</taxon>
        <taxon>Coriobacteriaceae</taxon>
        <taxon>Collinsella</taxon>
    </lineage>
</organism>
<sequence>MRREASVVNKKVCSFPILFALLALLIGTCAVVFPASAQAAPTSTGSITVSGTVARSYDAYQIFSANVVDGDSDAKIATDLAWASDAVRDAALPVLHSAGMPNSQTTAQEAAEWLNTDSHLTSALSAQLARSLQSSGAVSVALNAGTTAKLPCGYWLIVADDDAIAQGEAGTAPIMALVGGSAVTVKPKAATPKVAKHVLEDGTAAWQKAADATVADDLYWRLSATVPAGLTAYDTYTVQFVDTMGAGLDPSKVVASVRVYVVAGADGGFDAVSAGKDGRAGTEPAKGWTDITAQCATKVAADGKTFTVRTGDLIAALGGADAFAAGARVVAVYNAPLNSACNHGIAKGNPNEVYLRYPRSPFADQSGDAGFTRTPSDDACAYTWDLALTKRGSDGDKPLAGAVLSIADDHGRTLAADGTWDAEGKATVTTGEDGRVTVSGVDSGKLEVRELKAPKGYTAFEGTRSVTVKAEGLDVDQVAAAKPKLTITAESPLRADSADGSTGSLEASLINTPTGTPPSITTGGFMPSTGDMAMYAAAAAAVAGAALIVVALLVKRGGGSHKE</sequence>
<feature type="transmembrane region" description="Helical" evidence="1">
    <location>
        <begin position="532"/>
        <end position="554"/>
    </location>
</feature>
<dbReference type="Pfam" id="PF17802">
    <property type="entry name" value="SpaA"/>
    <property type="match status" value="1"/>
</dbReference>
<evidence type="ECO:0000259" key="3">
    <source>
        <dbReference type="Pfam" id="PF17802"/>
    </source>
</evidence>
<accession>A0A2D1TZI1</accession>
<dbReference type="InterPro" id="IPR013783">
    <property type="entry name" value="Ig-like_fold"/>
</dbReference>
<dbReference type="InterPro" id="IPR026466">
    <property type="entry name" value="Fim_isopep_form_D2_dom"/>
</dbReference>
<feature type="chain" id="PRO_5013776724" description="SpaA-like prealbumin fold domain-containing protein" evidence="2">
    <location>
        <begin position="40"/>
        <end position="563"/>
    </location>
</feature>
<dbReference type="AlphaFoldDB" id="A0A2D1TZI1"/>